<dbReference type="PANTHER" id="PTHR11091:SF0">
    <property type="entry name" value="MALATE DEHYDROGENASE"/>
    <property type="match status" value="1"/>
</dbReference>
<reference evidence="3 4" key="1">
    <citation type="submission" date="2016-01" db="EMBL/GenBank/DDBJ databases">
        <authorList>
            <person name="Oliw E.H."/>
        </authorList>
    </citation>
    <scope>NUCLEOTIDE SEQUENCE [LARGE SCALE GENOMIC DNA]</scope>
    <source>
        <strain evidence="3 4">FRB97</strain>
    </source>
</reference>
<keyword evidence="2" id="KW-0560">Oxidoreductase</keyword>
<dbReference type="Gene3D" id="3.30.1370.60">
    <property type="entry name" value="Hypothetical oxidoreductase yiak, domain 2"/>
    <property type="match status" value="1"/>
</dbReference>
<evidence type="ECO:0000256" key="2">
    <source>
        <dbReference type="ARBA" id="ARBA00023002"/>
    </source>
</evidence>
<dbReference type="Proteomes" id="UP000217182">
    <property type="component" value="Chromosome"/>
</dbReference>
<dbReference type="RefSeq" id="WP_095847863.1">
    <property type="nucleotide sequence ID" value="NZ_CP014136.1"/>
</dbReference>
<evidence type="ECO:0000313" key="3">
    <source>
        <dbReference type="EMBL" id="ATA21278.1"/>
    </source>
</evidence>
<dbReference type="Pfam" id="PF02615">
    <property type="entry name" value="Ldh_2"/>
    <property type="match status" value="1"/>
</dbReference>
<accession>A0A250B4V7</accession>
<dbReference type="InterPro" id="IPR003767">
    <property type="entry name" value="Malate/L-lactate_DH-like"/>
</dbReference>
<name>A0A250B4V7_9GAMM</name>
<dbReference type="InterPro" id="IPR043143">
    <property type="entry name" value="Mal/L-sulf/L-lact_DH-like_NADP"/>
</dbReference>
<dbReference type="OrthoDB" id="9769447at2"/>
<keyword evidence="4" id="KW-1185">Reference proteome</keyword>
<dbReference type="GO" id="GO:0016491">
    <property type="term" value="F:oxidoreductase activity"/>
    <property type="evidence" value="ECO:0007669"/>
    <property type="project" value="UniProtKB-KW"/>
</dbReference>
<sequence>MEIAIEKIRWLTAGLLELSGCEPDIAQDVAEHMIEADRHGYSSHGVSLLPKYLDNIARGDVTTNARPDLLTESAGLLRFHARNGFGQHATKVAMRAAIDKAGTEGYCLMTLCHAHHLGRLGHYGQMATDAGLSLFAVSNVTGRAALVAPWGGAQARLTTNPFCFAWPLADGRPAVLVDFATSSMALNKARILAQQGRRVAPGQLIDAGGHPSDDPAVLFADDAGALLPFGGHKGFGLALMIELLAGVLSGGDTIAQDHSATGSAHNHLFALLVDPNRFCGKAQSQDKVNDFIDYLLETKPQPGIERVIYPGMPEAAMRAAHSASITLPPALWQWISDRYAGNGIDLHVPLMANA</sequence>
<dbReference type="AlphaFoldDB" id="A0A250B4V7"/>
<dbReference type="KEGG" id="gqu:AWC35_19105"/>
<dbReference type="PANTHER" id="PTHR11091">
    <property type="entry name" value="OXIDOREDUCTASE-RELATED"/>
    <property type="match status" value="1"/>
</dbReference>
<protein>
    <submittedName>
        <fullName evidence="3">Lactate dehydrogenase</fullName>
    </submittedName>
</protein>
<gene>
    <name evidence="3" type="ORF">AWC35_19105</name>
</gene>
<comment type="similarity">
    <text evidence="1">Belongs to the LDH2/MDH2 oxidoreductase family.</text>
</comment>
<organism evidence="3 4">
    <name type="scientific">Gibbsiella quercinecans</name>
    <dbReference type="NCBI Taxonomy" id="929813"/>
    <lineage>
        <taxon>Bacteria</taxon>
        <taxon>Pseudomonadati</taxon>
        <taxon>Pseudomonadota</taxon>
        <taxon>Gammaproteobacteria</taxon>
        <taxon>Enterobacterales</taxon>
        <taxon>Yersiniaceae</taxon>
        <taxon>Gibbsiella</taxon>
    </lineage>
</organism>
<evidence type="ECO:0000313" key="4">
    <source>
        <dbReference type="Proteomes" id="UP000217182"/>
    </source>
</evidence>
<proteinExistence type="inferred from homology"/>
<dbReference type="EMBL" id="CP014136">
    <property type="protein sequence ID" value="ATA21278.1"/>
    <property type="molecule type" value="Genomic_DNA"/>
</dbReference>
<dbReference type="Gene3D" id="1.10.1530.10">
    <property type="match status" value="1"/>
</dbReference>
<evidence type="ECO:0000256" key="1">
    <source>
        <dbReference type="ARBA" id="ARBA00006056"/>
    </source>
</evidence>
<dbReference type="InterPro" id="IPR036111">
    <property type="entry name" value="Mal/L-sulfo/L-lacto_DH-like_sf"/>
</dbReference>
<dbReference type="InterPro" id="IPR043144">
    <property type="entry name" value="Mal/L-sulf/L-lact_DH-like_ah"/>
</dbReference>
<dbReference type="SUPFAM" id="SSF89733">
    <property type="entry name" value="L-sulfolactate dehydrogenase-like"/>
    <property type="match status" value="1"/>
</dbReference>